<dbReference type="InterPro" id="IPR002591">
    <property type="entry name" value="Phosphodiest/P_Trfase"/>
</dbReference>
<reference evidence="1" key="1">
    <citation type="submission" date="2023-02" db="EMBL/GenBank/DDBJ databases">
        <title>Nocardiopsis ansamitocini NBRC 112285.</title>
        <authorList>
            <person name="Ichikawa N."/>
            <person name="Sato H."/>
            <person name="Tonouchi N."/>
        </authorList>
    </citation>
    <scope>NUCLEOTIDE SEQUENCE</scope>
    <source>
        <strain evidence="1">NBRC 112285</strain>
    </source>
</reference>
<evidence type="ECO:0000313" key="2">
    <source>
        <dbReference type="Proteomes" id="UP001165092"/>
    </source>
</evidence>
<comment type="caution">
    <text evidence="1">The sequence shown here is derived from an EMBL/GenBank/DDBJ whole genome shotgun (WGS) entry which is preliminary data.</text>
</comment>
<dbReference type="InterPro" id="IPR017850">
    <property type="entry name" value="Alkaline_phosphatase_core_sf"/>
</dbReference>
<dbReference type="GO" id="GO:0016787">
    <property type="term" value="F:hydrolase activity"/>
    <property type="evidence" value="ECO:0007669"/>
    <property type="project" value="UniProtKB-ARBA"/>
</dbReference>
<dbReference type="Gene3D" id="3.40.720.10">
    <property type="entry name" value="Alkaline Phosphatase, subunit A"/>
    <property type="match status" value="1"/>
</dbReference>
<accession>A0A9W6P6P7</accession>
<protein>
    <submittedName>
        <fullName evidence="1">Alkaline phosphatase family protein</fullName>
    </submittedName>
</protein>
<name>A0A9W6P6P7_9ACTN</name>
<keyword evidence="2" id="KW-1185">Reference proteome</keyword>
<dbReference type="SUPFAM" id="SSF53649">
    <property type="entry name" value="Alkaline phosphatase-like"/>
    <property type="match status" value="1"/>
</dbReference>
<proteinExistence type="predicted"/>
<dbReference type="AlphaFoldDB" id="A0A9W6P6P7"/>
<dbReference type="Proteomes" id="UP001165092">
    <property type="component" value="Unassembled WGS sequence"/>
</dbReference>
<organism evidence="1 2">
    <name type="scientific">Nocardiopsis ansamitocini</name>
    <dbReference type="NCBI Taxonomy" id="1670832"/>
    <lineage>
        <taxon>Bacteria</taxon>
        <taxon>Bacillati</taxon>
        <taxon>Actinomycetota</taxon>
        <taxon>Actinomycetes</taxon>
        <taxon>Streptosporangiales</taxon>
        <taxon>Nocardiopsidaceae</taxon>
        <taxon>Nocardiopsis</taxon>
    </lineage>
</organism>
<dbReference type="PANTHER" id="PTHR10151:SF120">
    <property type="entry name" value="BIS(5'-ADENOSYL)-TRIPHOSPHATASE"/>
    <property type="match status" value="1"/>
</dbReference>
<gene>
    <name evidence="1" type="ORF">Nans01_24200</name>
</gene>
<dbReference type="Pfam" id="PF01663">
    <property type="entry name" value="Phosphodiest"/>
    <property type="match status" value="1"/>
</dbReference>
<sequence>MAIATGGFDSPRYGAASLADLAPSVLASLGVPRETNRLGLGPAQRACVLLVDGLGWEALLANAVHAPFLSSLAGSDSPFTAGFPTTTATSLTSLGTGAPPGSHGVFGYQVAVPGEDRILNSLRWSPDIDPEAWQPHRTIYERARAAGVATAYVASGAFEGGGFTRASARGAQYRPAEDIDELAAEAEAALRECGYVFVYHSVLDTIGHVAGVDSDRWREHLSRVDRLAERLATALPPGGALYVTADHGMVDVAVEDRVDVEEPAELSTGVRVLAGEPRMRQIYTRPGAEADVLAAWTEWLADRATVLPRADAVRRGWFGQVDAALLPRIGDVLALAHGSTALIAPTAEPAGSALLGQHGSLTTAELYVPLLRVDPLA</sequence>
<dbReference type="PANTHER" id="PTHR10151">
    <property type="entry name" value="ECTONUCLEOTIDE PYROPHOSPHATASE/PHOSPHODIESTERASE"/>
    <property type="match status" value="1"/>
</dbReference>
<dbReference type="EMBL" id="BSQG01000003">
    <property type="protein sequence ID" value="GLU48069.1"/>
    <property type="molecule type" value="Genomic_DNA"/>
</dbReference>
<dbReference type="RefSeq" id="WP_285759432.1">
    <property type="nucleotide sequence ID" value="NZ_BSQG01000003.1"/>
</dbReference>
<evidence type="ECO:0000313" key="1">
    <source>
        <dbReference type="EMBL" id="GLU48069.1"/>
    </source>
</evidence>